<feature type="domain" description="HTH gntR-type" evidence="4">
    <location>
        <begin position="9"/>
        <end position="77"/>
    </location>
</feature>
<dbReference type="PANTHER" id="PTHR43537">
    <property type="entry name" value="TRANSCRIPTIONAL REGULATOR, GNTR FAMILY"/>
    <property type="match status" value="1"/>
</dbReference>
<evidence type="ECO:0000256" key="1">
    <source>
        <dbReference type="ARBA" id="ARBA00023015"/>
    </source>
</evidence>
<dbReference type="InterPro" id="IPR000524">
    <property type="entry name" value="Tscrpt_reg_HTH_GntR"/>
</dbReference>
<dbReference type="EMBL" id="CP035676">
    <property type="protein sequence ID" value="QXY85520.1"/>
    <property type="molecule type" value="Genomic_DNA"/>
</dbReference>
<gene>
    <name evidence="5" type="ORF">EWI73_17100</name>
</gene>
<evidence type="ECO:0000259" key="4">
    <source>
        <dbReference type="PROSITE" id="PS50949"/>
    </source>
</evidence>
<dbReference type="PROSITE" id="PS50949">
    <property type="entry name" value="HTH_GNTR"/>
    <property type="match status" value="1"/>
</dbReference>
<dbReference type="InterPro" id="IPR011711">
    <property type="entry name" value="GntR_C"/>
</dbReference>
<sequence>MVIPEVRQERLYQKIANLIIKLINDNIFPPGGFLPPERELAKQLGVSRASLREALIVLEISGWIVIQSGNGVIVSDKKHASGDYTVEEILCTRELVDSHCARLAAQNEDDDGVISHIETIYHSMEQAINDNNVHGFYSLDKEFHLAIAKASRNRVLFDMSRMLWEQRINIPYAGLDERSGDRNVLLNLNKQHKAIVDAVRQSDTDSAYQESLQHLSYVRKIVGG</sequence>
<dbReference type="CDD" id="cd07377">
    <property type="entry name" value="WHTH_GntR"/>
    <property type="match status" value="1"/>
</dbReference>
<keyword evidence="2" id="KW-0238">DNA-binding</keyword>
<protein>
    <submittedName>
        <fullName evidence="5">FadR family transcriptional regulator</fullName>
    </submittedName>
</protein>
<dbReference type="GO" id="GO:0003700">
    <property type="term" value="F:DNA-binding transcription factor activity"/>
    <property type="evidence" value="ECO:0007669"/>
    <property type="project" value="InterPro"/>
</dbReference>
<dbReference type="Pfam" id="PF07729">
    <property type="entry name" value="FCD"/>
    <property type="match status" value="1"/>
</dbReference>
<dbReference type="PANTHER" id="PTHR43537:SF51">
    <property type="entry name" value="HTH-TYPE TRANSCRIPTIONAL REGULATOR LGOR-RELATED"/>
    <property type="match status" value="1"/>
</dbReference>
<evidence type="ECO:0000313" key="5">
    <source>
        <dbReference type="EMBL" id="QXY85520.1"/>
    </source>
</evidence>
<reference evidence="5" key="1">
    <citation type="submission" date="2019-02" db="EMBL/GenBank/DDBJ databases">
        <title>Average Nucleotide Identity (ANI) for Rapid Identification of Enteric Bacteria using Whole Genome Sequence (WGS).</title>
        <authorList>
            <person name="Dinsmore B."/>
            <person name="Lane C."/>
            <person name="Rowe L."/>
        </authorList>
    </citation>
    <scope>NUCLEOTIDE SEQUENCE</scope>
    <source>
        <strain evidence="5">04-0440</strain>
    </source>
</reference>
<dbReference type="SMART" id="SM00895">
    <property type="entry name" value="FCD"/>
    <property type="match status" value="1"/>
</dbReference>
<proteinExistence type="predicted"/>
<evidence type="ECO:0000256" key="3">
    <source>
        <dbReference type="ARBA" id="ARBA00023163"/>
    </source>
</evidence>
<evidence type="ECO:0000256" key="2">
    <source>
        <dbReference type="ARBA" id="ARBA00023125"/>
    </source>
</evidence>
<dbReference type="Pfam" id="PF00392">
    <property type="entry name" value="GntR"/>
    <property type="match status" value="1"/>
</dbReference>
<dbReference type="GO" id="GO:0003677">
    <property type="term" value="F:DNA binding"/>
    <property type="evidence" value="ECO:0007669"/>
    <property type="project" value="UniProtKB-KW"/>
</dbReference>
<name>A0A8F8FM81_SALBN</name>
<dbReference type="SMART" id="SM00345">
    <property type="entry name" value="HTH_GNTR"/>
    <property type="match status" value="1"/>
</dbReference>
<keyword evidence="3" id="KW-0804">Transcription</keyword>
<organism evidence="5">
    <name type="scientific">Salmonella bongori</name>
    <dbReference type="NCBI Taxonomy" id="54736"/>
    <lineage>
        <taxon>Bacteria</taxon>
        <taxon>Pseudomonadati</taxon>
        <taxon>Pseudomonadota</taxon>
        <taxon>Gammaproteobacteria</taxon>
        <taxon>Enterobacterales</taxon>
        <taxon>Enterobacteriaceae</taxon>
        <taxon>Salmonella</taxon>
    </lineage>
</organism>
<dbReference type="AlphaFoldDB" id="A0A8F8FM81"/>
<accession>A0A8F8FM81</accession>
<keyword evidence="1" id="KW-0805">Transcription regulation</keyword>